<dbReference type="EMBL" id="JBFXLR010000032">
    <property type="protein sequence ID" value="KAL2846600.1"/>
    <property type="molecule type" value="Genomic_DNA"/>
</dbReference>
<sequence length="1181" mass="130976">MAADKYTIAWLCALTDELVVAKSMLDWQHDSTLCETPEDSNKYTLGSIGKHNIVICCLPEGIYGTDSASSTVTSLRRTFRNVRIGLLVGIGGAVFNPRYDIRVGDVAVSVPGNGLGGVLQYDFGKQLDDRFQITRSLNKPPAVLLSAVGNLAARHSIDGKNSIRETLEKMVCDNPALRDWGLASCAEEVRDCGGTQQEHKVPFERRPRENPRVHYGAIASGNRVIRDPAMRDWLAQIHDVICVEMEAAGVMDILPCLVIRGISDCADSSKGDQWKRYAAGTAAGYAKELLSEVPQQSVAISTRSAPGGDNYRMPLDLSQVPVGRSFLGRDSELAYLRSRLLPTTSTDQKVVVLHGLAGIGKTQLAIRFAIAHRNDYSAIIWVNAKTRETLCQSLAAALPKLPTSGVQSDAHEIEQQARAVITWLSREGNSKFLLIYDNVEQYIAAEGPGTTRDCIDQISDYLPSACHGSIIITTRNMGLARRVRLGELYHVKRLDPGNSLQLLMGSDGTRLEPQDQTKPDFINLANRLGGLPLALVIARAFMQTSNTTPAGLLEMYSESEDWNTINQETEPDSQYTNGTLSSTLGMSYEEVKKRRPAAAKLLLLLSCYDNRDIWYTMIRNGTEGQEPAWLFEILSSEVKFRLTVAELMNFGLIEAADSGSYSMHPVVQDWCRHQRQVEDTEDTLSHSNIGDSELLVLRSIARSIPSEDHPDAWEMQRRLLPHASQVIKSLKSQKIERNELDPDPVLSLESLIPLFHRQEDEETLRELAPVLAKYVVRTLGPSHTHTISVLVLLGSLHLKTDKYLAELALKKAFNGSRDNPSDNRFAAQALAIFYITHKAWDDAEGLLLGTLHKLAGESHVEKDEIQMLALCLGYLYVATGRFTEMEALFLKMAFDEQGALRPHMDCLIMTTSLAALYAKRRQHDKAEHLYHQAIEWSAVHLGPTAYLTLITTNALGRHYWTAKRHEDAVRVFQGLLGIYEKLHGVDSTNALNTKMWLAFSHVALQRRDARELLEQVAEGYMRVLGPESGKTLDVLLYVGYHFLLLKCFSEAESAFRAAHTGYVKTMGWDHAPTVESAVALAVACWADNRVDEAVDILEKARDNQPIAALSASTPDTRTMFLTAILLHVQGKATEARIAYRDYLEACRCTPGAWNVFRGHAEISSENLSSQLGLDAAENTGQ</sequence>
<dbReference type="Pfam" id="PF13424">
    <property type="entry name" value="TPR_12"/>
    <property type="match status" value="1"/>
</dbReference>
<dbReference type="PANTHER" id="PTHR46082:SF6">
    <property type="entry name" value="AAA+ ATPASE DOMAIN-CONTAINING PROTEIN-RELATED"/>
    <property type="match status" value="1"/>
</dbReference>
<dbReference type="PANTHER" id="PTHR46082">
    <property type="entry name" value="ATP/GTP-BINDING PROTEIN-RELATED"/>
    <property type="match status" value="1"/>
</dbReference>
<evidence type="ECO:0000259" key="1">
    <source>
        <dbReference type="Pfam" id="PF00931"/>
    </source>
</evidence>
<dbReference type="Pfam" id="PF00931">
    <property type="entry name" value="NB-ARC"/>
    <property type="match status" value="1"/>
</dbReference>
<reference evidence="3 4" key="1">
    <citation type="submission" date="2024-07" db="EMBL/GenBank/DDBJ databases">
        <title>Section-level genome sequencing and comparative genomics of Aspergillus sections Usti and Cavernicolus.</title>
        <authorList>
            <consortium name="Lawrence Berkeley National Laboratory"/>
            <person name="Nybo J.L."/>
            <person name="Vesth T.C."/>
            <person name="Theobald S."/>
            <person name="Frisvad J.C."/>
            <person name="Larsen T.O."/>
            <person name="Kjaerboelling I."/>
            <person name="Rothschild-Mancinelli K."/>
            <person name="Lyhne E.K."/>
            <person name="Kogle M.E."/>
            <person name="Barry K."/>
            <person name="Clum A."/>
            <person name="Na H."/>
            <person name="Ledsgaard L."/>
            <person name="Lin J."/>
            <person name="Lipzen A."/>
            <person name="Kuo A."/>
            <person name="Riley R."/>
            <person name="Mondo S."/>
            <person name="LaButti K."/>
            <person name="Haridas S."/>
            <person name="Pangalinan J."/>
            <person name="Salamov A.A."/>
            <person name="Simmons B.A."/>
            <person name="Magnuson J.K."/>
            <person name="Chen J."/>
            <person name="Drula E."/>
            <person name="Henrissat B."/>
            <person name="Wiebenga A."/>
            <person name="Lubbers R.J."/>
            <person name="Gomes A.C."/>
            <person name="Macurrencykelacurrency M.R."/>
            <person name="Stajich J."/>
            <person name="Grigoriev I.V."/>
            <person name="Mortensen U.H."/>
            <person name="De vries R.P."/>
            <person name="Baker S.E."/>
            <person name="Andersen M.R."/>
        </authorList>
    </citation>
    <scope>NUCLEOTIDE SEQUENCE [LARGE SCALE GENOMIC DNA]</scope>
    <source>
        <strain evidence="3 4">CBS 756.74</strain>
    </source>
</reference>
<dbReference type="InterPro" id="IPR011990">
    <property type="entry name" value="TPR-like_helical_dom_sf"/>
</dbReference>
<dbReference type="InterPro" id="IPR035994">
    <property type="entry name" value="Nucleoside_phosphorylase_sf"/>
</dbReference>
<evidence type="ECO:0000259" key="2">
    <source>
        <dbReference type="Pfam" id="PF01048"/>
    </source>
</evidence>
<dbReference type="InterPro" id="IPR053137">
    <property type="entry name" value="NLR-like"/>
</dbReference>
<dbReference type="RefSeq" id="XP_070897294.1">
    <property type="nucleotide sequence ID" value="XM_071046155.1"/>
</dbReference>
<keyword evidence="4" id="KW-1185">Reference proteome</keyword>
<dbReference type="Gene3D" id="1.25.40.10">
    <property type="entry name" value="Tetratricopeptide repeat domain"/>
    <property type="match status" value="2"/>
</dbReference>
<dbReference type="Pfam" id="PF01048">
    <property type="entry name" value="PNP_UDP_1"/>
    <property type="match status" value="1"/>
</dbReference>
<feature type="domain" description="Nucleoside phosphorylase" evidence="2">
    <location>
        <begin position="22"/>
        <end position="273"/>
    </location>
</feature>
<dbReference type="PRINTS" id="PR00364">
    <property type="entry name" value="DISEASERSIST"/>
</dbReference>
<gene>
    <name evidence="3" type="ORF">BJX68DRAFT_268681</name>
</gene>
<feature type="domain" description="NB-ARC" evidence="1">
    <location>
        <begin position="345"/>
        <end position="503"/>
    </location>
</feature>
<dbReference type="SUPFAM" id="SSF53167">
    <property type="entry name" value="Purine and uridine phosphorylases"/>
    <property type="match status" value="1"/>
</dbReference>
<name>A0ABR4K2P5_9EURO</name>
<dbReference type="SUPFAM" id="SSF48452">
    <property type="entry name" value="TPR-like"/>
    <property type="match status" value="2"/>
</dbReference>
<dbReference type="Proteomes" id="UP001610444">
    <property type="component" value="Unassembled WGS sequence"/>
</dbReference>
<comment type="caution">
    <text evidence="3">The sequence shown here is derived from an EMBL/GenBank/DDBJ whole genome shotgun (WGS) entry which is preliminary data.</text>
</comment>
<dbReference type="Gene3D" id="3.40.50.1580">
    <property type="entry name" value="Nucleoside phosphorylase domain"/>
    <property type="match status" value="1"/>
</dbReference>
<organism evidence="3 4">
    <name type="scientific">Aspergillus pseudodeflectus</name>
    <dbReference type="NCBI Taxonomy" id="176178"/>
    <lineage>
        <taxon>Eukaryota</taxon>
        <taxon>Fungi</taxon>
        <taxon>Dikarya</taxon>
        <taxon>Ascomycota</taxon>
        <taxon>Pezizomycotina</taxon>
        <taxon>Eurotiomycetes</taxon>
        <taxon>Eurotiomycetidae</taxon>
        <taxon>Eurotiales</taxon>
        <taxon>Aspergillaceae</taxon>
        <taxon>Aspergillus</taxon>
        <taxon>Aspergillus subgen. Nidulantes</taxon>
    </lineage>
</organism>
<protein>
    <submittedName>
        <fullName evidence="3">Uncharacterized protein</fullName>
    </submittedName>
</protein>
<dbReference type="InterPro" id="IPR002182">
    <property type="entry name" value="NB-ARC"/>
</dbReference>
<accession>A0ABR4K2P5</accession>
<dbReference type="SUPFAM" id="SSF52540">
    <property type="entry name" value="P-loop containing nucleoside triphosphate hydrolases"/>
    <property type="match status" value="1"/>
</dbReference>
<evidence type="ECO:0000313" key="4">
    <source>
        <dbReference type="Proteomes" id="UP001610444"/>
    </source>
</evidence>
<evidence type="ECO:0000313" key="3">
    <source>
        <dbReference type="EMBL" id="KAL2846600.1"/>
    </source>
</evidence>
<proteinExistence type="predicted"/>
<dbReference type="Gene3D" id="3.40.50.300">
    <property type="entry name" value="P-loop containing nucleotide triphosphate hydrolases"/>
    <property type="match status" value="1"/>
</dbReference>
<dbReference type="GeneID" id="98161319"/>
<dbReference type="InterPro" id="IPR027417">
    <property type="entry name" value="P-loop_NTPase"/>
</dbReference>
<dbReference type="InterPro" id="IPR000845">
    <property type="entry name" value="Nucleoside_phosphorylase_d"/>
</dbReference>